<dbReference type="AlphaFoldDB" id="A0A926S2Q8"/>
<keyword evidence="1" id="KW-0812">Transmembrane</keyword>
<proteinExistence type="predicted"/>
<reference evidence="2" key="1">
    <citation type="submission" date="2020-09" db="EMBL/GenBank/DDBJ databases">
        <title>Novel species of Mucilaginibacter isolated from a glacier on the Tibetan Plateau.</title>
        <authorList>
            <person name="Liu Q."/>
            <person name="Xin Y.-H."/>
        </authorList>
    </citation>
    <scope>NUCLEOTIDE SEQUENCE</scope>
    <source>
        <strain evidence="2">ZB1P21</strain>
    </source>
</reference>
<keyword evidence="1" id="KW-0472">Membrane</keyword>
<feature type="transmembrane region" description="Helical" evidence="1">
    <location>
        <begin position="153"/>
        <end position="171"/>
    </location>
</feature>
<gene>
    <name evidence="2" type="ORF">IDJ76_19995</name>
</gene>
<feature type="transmembrane region" description="Helical" evidence="1">
    <location>
        <begin position="125"/>
        <end position="147"/>
    </location>
</feature>
<evidence type="ECO:0000313" key="2">
    <source>
        <dbReference type="EMBL" id="MBD1395395.1"/>
    </source>
</evidence>
<accession>A0A926S2Q8</accession>
<evidence type="ECO:0000256" key="1">
    <source>
        <dbReference type="SAM" id="Phobius"/>
    </source>
</evidence>
<sequence length="262" mass="30300">MALFFIALMDGPAISGNVWLVISGVLVFAFLLGIYLPFRLWSKRTTRWKLWAFDNVNNVHELKRVAVRANLYAAYGSFMDKLQIQSAAERADWRKLQERANFPEVFIDDHNVPPETTIYFSTPYLIFNMLLGLIFMGIGITVTYFSLRQPSSLITTLIGIAIILAPIYWIFVTLRDLLRHEAQIILNSKAIFTVETGFLSWDTIYDEEVQQVSQGRRGMKYTLHFNYMSGIANIDITLFATNRNQLEKLMRVYKGRFKNSDQ</sequence>
<protein>
    <submittedName>
        <fullName evidence="2">Uncharacterized protein</fullName>
    </submittedName>
</protein>
<keyword evidence="1" id="KW-1133">Transmembrane helix</keyword>
<organism evidence="2 3">
    <name type="scientific">Mucilaginibacter glaciei</name>
    <dbReference type="NCBI Taxonomy" id="2772109"/>
    <lineage>
        <taxon>Bacteria</taxon>
        <taxon>Pseudomonadati</taxon>
        <taxon>Bacteroidota</taxon>
        <taxon>Sphingobacteriia</taxon>
        <taxon>Sphingobacteriales</taxon>
        <taxon>Sphingobacteriaceae</taxon>
        <taxon>Mucilaginibacter</taxon>
    </lineage>
</organism>
<keyword evidence="3" id="KW-1185">Reference proteome</keyword>
<dbReference type="Proteomes" id="UP000619078">
    <property type="component" value="Unassembled WGS sequence"/>
</dbReference>
<feature type="transmembrane region" description="Helical" evidence="1">
    <location>
        <begin position="18"/>
        <end position="38"/>
    </location>
</feature>
<evidence type="ECO:0000313" key="3">
    <source>
        <dbReference type="Proteomes" id="UP000619078"/>
    </source>
</evidence>
<comment type="caution">
    <text evidence="2">The sequence shown here is derived from an EMBL/GenBank/DDBJ whole genome shotgun (WGS) entry which is preliminary data.</text>
</comment>
<name>A0A926S2Q8_9SPHI</name>
<dbReference type="EMBL" id="JACWMX010000012">
    <property type="protein sequence ID" value="MBD1395395.1"/>
    <property type="molecule type" value="Genomic_DNA"/>
</dbReference>